<sequence>MFLYCFLFIAWGSKELDKELELAVCEPRRTYYDEAEQLEKEQVIQEQICAALPSARETPLVSAPVAYTAVNAPLSYAEVIAQQPPPILAPVPPALPLRIPPRFVQPRSCCAILPSPRPIVPSQLRAWSVFNHVPFALRAQEQLKLLRESLKGQLQRLKQQQQQQRGTQTHSQPGSGNEEWVMVSLPR</sequence>
<evidence type="ECO:0000313" key="2">
    <source>
        <dbReference type="Proteomes" id="UP000821845"/>
    </source>
</evidence>
<proteinExistence type="predicted"/>
<protein>
    <submittedName>
        <fullName evidence="1">Uncharacterized protein</fullName>
    </submittedName>
</protein>
<accession>A0ACB7S451</accession>
<organism evidence="1 2">
    <name type="scientific">Hyalomma asiaticum</name>
    <name type="common">Tick</name>
    <dbReference type="NCBI Taxonomy" id="266040"/>
    <lineage>
        <taxon>Eukaryota</taxon>
        <taxon>Metazoa</taxon>
        <taxon>Ecdysozoa</taxon>
        <taxon>Arthropoda</taxon>
        <taxon>Chelicerata</taxon>
        <taxon>Arachnida</taxon>
        <taxon>Acari</taxon>
        <taxon>Parasitiformes</taxon>
        <taxon>Ixodida</taxon>
        <taxon>Ixodoidea</taxon>
        <taxon>Ixodidae</taxon>
        <taxon>Hyalomminae</taxon>
        <taxon>Hyalomma</taxon>
    </lineage>
</organism>
<name>A0ACB7S451_HYAAI</name>
<dbReference type="EMBL" id="CM023486">
    <property type="protein sequence ID" value="KAH6929270.1"/>
    <property type="molecule type" value="Genomic_DNA"/>
</dbReference>
<keyword evidence="2" id="KW-1185">Reference proteome</keyword>
<evidence type="ECO:0000313" key="1">
    <source>
        <dbReference type="EMBL" id="KAH6929270.1"/>
    </source>
</evidence>
<dbReference type="Proteomes" id="UP000821845">
    <property type="component" value="Chromosome 6"/>
</dbReference>
<reference evidence="1" key="1">
    <citation type="submission" date="2020-05" db="EMBL/GenBank/DDBJ databases">
        <title>Large-scale comparative analyses of tick genomes elucidate their genetic diversity and vector capacities.</title>
        <authorList>
            <person name="Jia N."/>
            <person name="Wang J."/>
            <person name="Shi W."/>
            <person name="Du L."/>
            <person name="Sun Y."/>
            <person name="Zhan W."/>
            <person name="Jiang J."/>
            <person name="Wang Q."/>
            <person name="Zhang B."/>
            <person name="Ji P."/>
            <person name="Sakyi L.B."/>
            <person name="Cui X."/>
            <person name="Yuan T."/>
            <person name="Jiang B."/>
            <person name="Yang W."/>
            <person name="Lam T.T.-Y."/>
            <person name="Chang Q."/>
            <person name="Ding S."/>
            <person name="Wang X."/>
            <person name="Zhu J."/>
            <person name="Ruan X."/>
            <person name="Zhao L."/>
            <person name="Wei J."/>
            <person name="Que T."/>
            <person name="Du C."/>
            <person name="Cheng J."/>
            <person name="Dai P."/>
            <person name="Han X."/>
            <person name="Huang E."/>
            <person name="Gao Y."/>
            <person name="Liu J."/>
            <person name="Shao H."/>
            <person name="Ye R."/>
            <person name="Li L."/>
            <person name="Wei W."/>
            <person name="Wang X."/>
            <person name="Wang C."/>
            <person name="Yang T."/>
            <person name="Huo Q."/>
            <person name="Li W."/>
            <person name="Guo W."/>
            <person name="Chen H."/>
            <person name="Zhou L."/>
            <person name="Ni X."/>
            <person name="Tian J."/>
            <person name="Zhou Y."/>
            <person name="Sheng Y."/>
            <person name="Liu T."/>
            <person name="Pan Y."/>
            <person name="Xia L."/>
            <person name="Li J."/>
            <person name="Zhao F."/>
            <person name="Cao W."/>
        </authorList>
    </citation>
    <scope>NUCLEOTIDE SEQUENCE</scope>
    <source>
        <strain evidence="1">Hyas-2018</strain>
    </source>
</reference>
<gene>
    <name evidence="1" type="ORF">HPB50_025929</name>
</gene>
<comment type="caution">
    <text evidence="1">The sequence shown here is derived from an EMBL/GenBank/DDBJ whole genome shotgun (WGS) entry which is preliminary data.</text>
</comment>